<dbReference type="KEGG" id="mgik:GO620_000205"/>
<dbReference type="Proteomes" id="UP000429232">
    <property type="component" value="Chromosome"/>
</dbReference>
<keyword evidence="2" id="KW-1185">Reference proteome</keyword>
<reference evidence="1 2" key="1">
    <citation type="submission" date="2020-12" db="EMBL/GenBank/DDBJ databases">
        <title>HMF7856_wgs.fasta genome submission.</title>
        <authorList>
            <person name="Kang H."/>
            <person name="Kim H."/>
            <person name="Joh K."/>
        </authorList>
    </citation>
    <scope>NUCLEOTIDE SEQUENCE [LARGE SCALE GENOMIC DNA]</scope>
    <source>
        <strain evidence="1 2">HMF7856</strain>
    </source>
</reference>
<dbReference type="EMBL" id="CP066775">
    <property type="protein sequence ID" value="QQL49908.1"/>
    <property type="molecule type" value="Genomic_DNA"/>
</dbReference>
<evidence type="ECO:0000313" key="1">
    <source>
        <dbReference type="EMBL" id="QQL49908.1"/>
    </source>
</evidence>
<sequence length="48" mass="5528">MLLPNIRMRQAVVMQLPTGLYTMENYYLLSGIAWFLEISQQAVLVCAH</sequence>
<evidence type="ECO:0000313" key="2">
    <source>
        <dbReference type="Proteomes" id="UP000429232"/>
    </source>
</evidence>
<accession>A0A6I4IMY0</accession>
<proteinExistence type="predicted"/>
<organism evidence="1 2">
    <name type="scientific">Mucilaginibacter ginkgonis</name>
    <dbReference type="NCBI Taxonomy" id="2682091"/>
    <lineage>
        <taxon>Bacteria</taxon>
        <taxon>Pseudomonadati</taxon>
        <taxon>Bacteroidota</taxon>
        <taxon>Sphingobacteriia</taxon>
        <taxon>Sphingobacteriales</taxon>
        <taxon>Sphingobacteriaceae</taxon>
        <taxon>Mucilaginibacter</taxon>
    </lineage>
</organism>
<gene>
    <name evidence="1" type="ORF">GO620_000205</name>
</gene>
<dbReference type="AlphaFoldDB" id="A0A6I4IMY0"/>
<protein>
    <submittedName>
        <fullName evidence="1">Uncharacterized protein</fullName>
    </submittedName>
</protein>
<dbReference type="RefSeq" id="WP_157523383.1">
    <property type="nucleotide sequence ID" value="NZ_CP066775.1"/>
</dbReference>
<name>A0A6I4IMY0_9SPHI</name>